<keyword evidence="1 2" id="KW-0539">Nucleus</keyword>
<dbReference type="Proteomes" id="UP001161017">
    <property type="component" value="Unassembled WGS sequence"/>
</dbReference>
<dbReference type="GO" id="GO:0061630">
    <property type="term" value="F:ubiquitin protein ligase activity"/>
    <property type="evidence" value="ECO:0007669"/>
    <property type="project" value="TreeGrafter"/>
</dbReference>
<evidence type="ECO:0000256" key="2">
    <source>
        <dbReference type="PROSITE-ProRule" id="PRU00358"/>
    </source>
</evidence>
<dbReference type="SUPFAM" id="SSF88697">
    <property type="entry name" value="PUA domain-like"/>
    <property type="match status" value="1"/>
</dbReference>
<dbReference type="InterPro" id="IPR003105">
    <property type="entry name" value="SRA_YDG"/>
</dbReference>
<dbReference type="Gene3D" id="2.30.280.10">
    <property type="entry name" value="SRA-YDG"/>
    <property type="match status" value="1"/>
</dbReference>
<protein>
    <recommendedName>
        <fullName evidence="4">YDG domain-containing protein</fullName>
    </recommendedName>
</protein>
<dbReference type="InterPro" id="IPR015947">
    <property type="entry name" value="PUA-like_sf"/>
</dbReference>
<dbReference type="PANTHER" id="PTHR14140">
    <property type="entry name" value="E3 UBIQUITIN-PROTEIN LIGASE UHRF-RELATED"/>
    <property type="match status" value="1"/>
</dbReference>
<feature type="region of interest" description="Disordered" evidence="3">
    <location>
        <begin position="88"/>
        <end position="110"/>
    </location>
</feature>
<gene>
    <name evidence="5" type="ORF">OHK93_001576</name>
</gene>
<comment type="subcellular location">
    <subcellularLocation>
        <location evidence="2">Nucleus</location>
    </subcellularLocation>
</comment>
<dbReference type="SMART" id="SM00466">
    <property type="entry name" value="SRA"/>
    <property type="match status" value="1"/>
</dbReference>
<comment type="caution">
    <text evidence="5">The sequence shown here is derived from an EMBL/GenBank/DDBJ whole genome shotgun (WGS) entry which is preliminary data.</text>
</comment>
<dbReference type="GO" id="GO:0005634">
    <property type="term" value="C:nucleus"/>
    <property type="evidence" value="ECO:0007669"/>
    <property type="project" value="UniProtKB-SubCell"/>
</dbReference>
<feature type="compositionally biased region" description="Acidic residues" evidence="3">
    <location>
        <begin position="291"/>
        <end position="300"/>
    </location>
</feature>
<reference evidence="5" key="1">
    <citation type="journal article" date="2023" name="Genome Biol. Evol.">
        <title>First Whole Genome Sequence and Flow Cytometry Genome Size Data for the Lichen-Forming Fungus Ramalina farinacea (Ascomycota).</title>
        <authorList>
            <person name="Llewellyn T."/>
            <person name="Mian S."/>
            <person name="Hill R."/>
            <person name="Leitch I.J."/>
            <person name="Gaya E."/>
        </authorList>
    </citation>
    <scope>NUCLEOTIDE SEQUENCE</scope>
    <source>
        <strain evidence="5">LIQ254RAFAR</strain>
    </source>
</reference>
<name>A0AA43QRI2_9LECA</name>
<dbReference type="Pfam" id="PF02182">
    <property type="entry name" value="SAD_SRA"/>
    <property type="match status" value="1"/>
</dbReference>
<dbReference type="GO" id="GO:0016567">
    <property type="term" value="P:protein ubiquitination"/>
    <property type="evidence" value="ECO:0007669"/>
    <property type="project" value="TreeGrafter"/>
</dbReference>
<dbReference type="GO" id="GO:0044027">
    <property type="term" value="P:negative regulation of gene expression via chromosomal CpG island methylation"/>
    <property type="evidence" value="ECO:0007669"/>
    <property type="project" value="TreeGrafter"/>
</dbReference>
<dbReference type="EMBL" id="JAPUFD010000011">
    <property type="protein sequence ID" value="MDI1490374.1"/>
    <property type="molecule type" value="Genomic_DNA"/>
</dbReference>
<feature type="domain" description="YDG" evidence="4">
    <location>
        <begin position="523"/>
        <end position="656"/>
    </location>
</feature>
<feature type="compositionally biased region" description="Polar residues" evidence="3">
    <location>
        <begin position="252"/>
        <end position="263"/>
    </location>
</feature>
<feature type="region of interest" description="Disordered" evidence="3">
    <location>
        <begin position="223"/>
        <end position="308"/>
    </location>
</feature>
<accession>A0AA43QRI2</accession>
<evidence type="ECO:0000256" key="1">
    <source>
        <dbReference type="ARBA" id="ARBA00023242"/>
    </source>
</evidence>
<keyword evidence="6" id="KW-1185">Reference proteome</keyword>
<evidence type="ECO:0000313" key="6">
    <source>
        <dbReference type="Proteomes" id="UP001161017"/>
    </source>
</evidence>
<proteinExistence type="predicted"/>
<dbReference type="PANTHER" id="PTHR14140:SF27">
    <property type="entry name" value="OS04G0289800 PROTEIN"/>
    <property type="match status" value="1"/>
</dbReference>
<feature type="compositionally biased region" description="Polar residues" evidence="3">
    <location>
        <begin position="99"/>
        <end position="110"/>
    </location>
</feature>
<evidence type="ECO:0000259" key="4">
    <source>
        <dbReference type="PROSITE" id="PS51015"/>
    </source>
</evidence>
<feature type="compositionally biased region" description="Polar residues" evidence="3">
    <location>
        <begin position="223"/>
        <end position="233"/>
    </location>
</feature>
<sequence length="689" mass="75181">MNKAKQDKEKNQTSRTAEIDVTCDALKAQLAAHKATTPASQSGASFTPINQLAGNVANVVDPALQAFFPNKDFSASIVTVRHDVWPNRAPAHSKDKPDSSASNRSHGQQNVSNHNVEANQVSSGMHVQVPVSQQAEISHDNRNSRILSMPNTEPGQAVVSQRGKFDLEEPDLVLTAGESKESACNASAEAVRTFNSNFTIKKKPRAVPDLSSVKRNPSTVVLTAGHASSSTGIGAQASKLLKRGTKREADNTHSPSPDPSSNDAIPRKLSSRLAAKAQPSNVYRQDSLVADPDELSDGAGDDFKAPSSRKIASGLAPVKRVWKKSEKLLEKTTETTNATLKAPEADETGATMSTYSSIAPSRTPDWYKDVVFTSRSGLTLKRDDILTLRRLKTMHTNLEKTQFRPYSTDHLNSEANLRTFLHQLGLFDFHGKEKEIIKKSAILTDGTLTAIISSPTIPRDIRDVAQLLEARWWKGDTDPDLLRGVLRSKSSKAKTSTTASSLTSYTTYTLNPTYPFRIPADQIGHNGLHVGAWWPLQICAVRDGAHGDAEAGIHGHRDAGAFSIVVSGGGYANVDNGDMLEYCGTASSGKEMTANTRLLITSYENKRPVRVLRSAKGDRRWSPSVGVRYDGLYVVTSWKVIDESVSLVRFTMVRSREQEGMRGEGVGRRPHPVEVEAVKRDREMRRVTG</sequence>
<dbReference type="InterPro" id="IPR036987">
    <property type="entry name" value="SRA-YDG_sf"/>
</dbReference>
<evidence type="ECO:0000313" key="5">
    <source>
        <dbReference type="EMBL" id="MDI1490374.1"/>
    </source>
</evidence>
<dbReference type="InterPro" id="IPR045134">
    <property type="entry name" value="UHRF1/2-like"/>
</dbReference>
<organism evidence="5 6">
    <name type="scientific">Ramalina farinacea</name>
    <dbReference type="NCBI Taxonomy" id="258253"/>
    <lineage>
        <taxon>Eukaryota</taxon>
        <taxon>Fungi</taxon>
        <taxon>Dikarya</taxon>
        <taxon>Ascomycota</taxon>
        <taxon>Pezizomycotina</taxon>
        <taxon>Lecanoromycetes</taxon>
        <taxon>OSLEUM clade</taxon>
        <taxon>Lecanoromycetidae</taxon>
        <taxon>Lecanorales</taxon>
        <taxon>Lecanorineae</taxon>
        <taxon>Ramalinaceae</taxon>
        <taxon>Ramalina</taxon>
    </lineage>
</organism>
<dbReference type="PROSITE" id="PS51015">
    <property type="entry name" value="YDG"/>
    <property type="match status" value="1"/>
</dbReference>
<evidence type="ECO:0000256" key="3">
    <source>
        <dbReference type="SAM" id="MobiDB-lite"/>
    </source>
</evidence>
<dbReference type="AlphaFoldDB" id="A0AA43QRI2"/>